<dbReference type="EMBL" id="CM020618">
    <property type="protein sequence ID" value="KAK1861997.1"/>
    <property type="molecule type" value="Genomic_DNA"/>
</dbReference>
<gene>
    <name evidence="1" type="ORF">I4F81_004573</name>
</gene>
<name>A0ACC3BVS4_PYRYE</name>
<keyword evidence="2" id="KW-1185">Reference proteome</keyword>
<comment type="caution">
    <text evidence="1">The sequence shown here is derived from an EMBL/GenBank/DDBJ whole genome shotgun (WGS) entry which is preliminary data.</text>
</comment>
<organism evidence="1 2">
    <name type="scientific">Pyropia yezoensis</name>
    <name type="common">Susabi-nori</name>
    <name type="synonym">Porphyra yezoensis</name>
    <dbReference type="NCBI Taxonomy" id="2788"/>
    <lineage>
        <taxon>Eukaryota</taxon>
        <taxon>Rhodophyta</taxon>
        <taxon>Bangiophyceae</taxon>
        <taxon>Bangiales</taxon>
        <taxon>Bangiaceae</taxon>
        <taxon>Pyropia</taxon>
    </lineage>
</organism>
<sequence>MKCVMLTLTVLAVLVATASAATVPQVSRQVPPCPQPGQPTPPPPQPWEPSATITVEEGMATATLGIKSCTLSEALPEGLILPPTAKVEWVSGFERVRVQAYPTMQFYECVLQEGGGGDRR</sequence>
<protein>
    <submittedName>
        <fullName evidence="1">Uncharacterized protein</fullName>
    </submittedName>
</protein>
<accession>A0ACC3BVS4</accession>
<evidence type="ECO:0000313" key="1">
    <source>
        <dbReference type="EMBL" id="KAK1861997.1"/>
    </source>
</evidence>
<dbReference type="Proteomes" id="UP000798662">
    <property type="component" value="Chromosome 1"/>
</dbReference>
<reference evidence="1" key="1">
    <citation type="submission" date="2019-11" db="EMBL/GenBank/DDBJ databases">
        <title>Nori genome reveals adaptations in red seaweeds to the harsh intertidal environment.</title>
        <authorList>
            <person name="Wang D."/>
            <person name="Mao Y."/>
        </authorList>
    </citation>
    <scope>NUCLEOTIDE SEQUENCE</scope>
    <source>
        <tissue evidence="1">Gametophyte</tissue>
    </source>
</reference>
<proteinExistence type="predicted"/>
<evidence type="ECO:0000313" key="2">
    <source>
        <dbReference type="Proteomes" id="UP000798662"/>
    </source>
</evidence>